<name>A0ABS7I009_9MICO</name>
<evidence type="ECO:0000256" key="9">
    <source>
        <dbReference type="PROSITE-ProRule" id="PRU10057"/>
    </source>
</evidence>
<protein>
    <recommendedName>
        <fullName evidence="10">Glucanase</fullName>
        <ecNumber evidence="10">3.2.1.-</ecNumber>
    </recommendedName>
</protein>
<evidence type="ECO:0000256" key="6">
    <source>
        <dbReference type="ARBA" id="ARBA00023295"/>
    </source>
</evidence>
<dbReference type="InterPro" id="IPR036434">
    <property type="entry name" value="Beta_cellobiohydrolase_sf"/>
</dbReference>
<dbReference type="RefSeq" id="WP_220340088.1">
    <property type="nucleotide sequence ID" value="NZ_JAEUAX010000008.1"/>
</dbReference>
<evidence type="ECO:0000256" key="8">
    <source>
        <dbReference type="PROSITE-ProRule" id="PRU10056"/>
    </source>
</evidence>
<keyword evidence="6 10" id="KW-0326">Glycosidase</keyword>
<evidence type="ECO:0000256" key="3">
    <source>
        <dbReference type="ARBA" id="ARBA00023001"/>
    </source>
</evidence>
<comment type="caution">
    <text evidence="12">The sequence shown here is derived from an EMBL/GenBank/DDBJ whole genome shotgun (WGS) entry which is preliminary data.</text>
</comment>
<evidence type="ECO:0000256" key="10">
    <source>
        <dbReference type="RuleBase" id="RU361186"/>
    </source>
</evidence>
<evidence type="ECO:0000256" key="2">
    <source>
        <dbReference type="ARBA" id="ARBA00022801"/>
    </source>
</evidence>
<dbReference type="SUPFAM" id="SSF51989">
    <property type="entry name" value="Glycosyl hydrolases family 6, cellulases"/>
    <property type="match status" value="1"/>
</dbReference>
<keyword evidence="7 10" id="KW-0624">Polysaccharide degradation</keyword>
<gene>
    <name evidence="12" type="ORF">JNB61_14465</name>
</gene>
<evidence type="ECO:0000313" key="12">
    <source>
        <dbReference type="EMBL" id="MBW9110981.1"/>
    </source>
</evidence>
<dbReference type="Gene3D" id="3.20.20.40">
    <property type="entry name" value="1, 4-beta cellobiohydrolase"/>
    <property type="match status" value="1"/>
</dbReference>
<evidence type="ECO:0000256" key="4">
    <source>
        <dbReference type="ARBA" id="ARBA00023157"/>
    </source>
</evidence>
<keyword evidence="11" id="KW-0812">Transmembrane</keyword>
<keyword evidence="1" id="KW-0732">Signal</keyword>
<dbReference type="Proteomes" id="UP000777440">
    <property type="component" value="Unassembled WGS sequence"/>
</dbReference>
<dbReference type="PROSITE" id="PS00655">
    <property type="entry name" value="GLYCOSYL_HYDROL_F6_1"/>
    <property type="match status" value="1"/>
</dbReference>
<keyword evidence="11" id="KW-1133">Transmembrane helix</keyword>
<reference evidence="12 13" key="1">
    <citation type="journal article" date="2021" name="MBio">
        <title>Poor Competitiveness of Bradyrhizobium in Pigeon Pea Root Colonization in Indian Soils.</title>
        <authorList>
            <person name="Chalasani D."/>
            <person name="Basu A."/>
            <person name="Pullabhotla S.V.S.R.N."/>
            <person name="Jorrin B."/>
            <person name="Neal A.L."/>
            <person name="Poole P.S."/>
            <person name="Podile A.R."/>
            <person name="Tkacz A."/>
        </authorList>
    </citation>
    <scope>NUCLEOTIDE SEQUENCE [LARGE SCALE GENOMIC DNA]</scope>
    <source>
        <strain evidence="12 13">HU12</strain>
    </source>
</reference>
<dbReference type="EMBL" id="JAEUAX010000008">
    <property type="protein sequence ID" value="MBW9110981.1"/>
    <property type="molecule type" value="Genomic_DNA"/>
</dbReference>
<proteinExistence type="inferred from homology"/>
<keyword evidence="3 10" id="KW-0136">Cellulose degradation</keyword>
<evidence type="ECO:0000256" key="11">
    <source>
        <dbReference type="SAM" id="Phobius"/>
    </source>
</evidence>
<dbReference type="GO" id="GO:0016787">
    <property type="term" value="F:hydrolase activity"/>
    <property type="evidence" value="ECO:0007669"/>
    <property type="project" value="UniProtKB-KW"/>
</dbReference>
<feature type="active site" evidence="8">
    <location>
        <position position="122"/>
    </location>
</feature>
<accession>A0ABS7I009</accession>
<dbReference type="PANTHER" id="PTHR34876">
    <property type="match status" value="1"/>
</dbReference>
<dbReference type="Pfam" id="PF01341">
    <property type="entry name" value="Glyco_hydro_6"/>
    <property type="match status" value="1"/>
</dbReference>
<keyword evidence="2 10" id="KW-0378">Hydrolase</keyword>
<keyword evidence="13" id="KW-1185">Reference proteome</keyword>
<dbReference type="PIRSF" id="PIRSF001100">
    <property type="entry name" value="Beta_cellobiohydrolase"/>
    <property type="match status" value="1"/>
</dbReference>
<keyword evidence="5 10" id="KW-0119">Carbohydrate metabolism</keyword>
<dbReference type="PANTHER" id="PTHR34876:SF4">
    <property type="entry name" value="1,4-BETA-D-GLUCAN CELLOBIOHYDROLASE C-RELATED"/>
    <property type="match status" value="1"/>
</dbReference>
<dbReference type="InterPro" id="IPR001524">
    <property type="entry name" value="Glyco_hydro_6_CS"/>
</dbReference>
<dbReference type="PROSITE" id="PS00656">
    <property type="entry name" value="GLYCOSYL_HYDROL_F6_2"/>
    <property type="match status" value="1"/>
</dbReference>
<evidence type="ECO:0000256" key="7">
    <source>
        <dbReference type="ARBA" id="ARBA00023326"/>
    </source>
</evidence>
<feature type="transmembrane region" description="Helical" evidence="11">
    <location>
        <begin position="12"/>
        <end position="32"/>
    </location>
</feature>
<comment type="similarity">
    <text evidence="10">Belongs to the glycosyl hydrolase family 6.</text>
</comment>
<sequence>MPTSRRTRTIAAITGAVAVVAVVAVVAAIALLRGQAPQPPGRGTKIVASELSKATDAATRAADGSPEQAAARYLSEQPTAVWLTPEADPLDVVGERIAALADEARDQSARTAVVVYGLPERDCGGHSAGGLDGEAYIEWTRAIGDALRTAADTAPIVILEPDSLALAPECGNIDERVAQLSAAVEAIAGDSTWIYVDGGHSNWLPAAEMAALIDRVDGASRGDGGRSIRGFATNVSNFQATDDEVAYAHDVAARLDGLHAIIDTGRNGAGADGEWCNPPGRLVGESGGTIGDDFVDTNLWIKPPGESDGDCNGGPAAGRWFPEAAVELTRNVVAD</sequence>
<keyword evidence="4" id="KW-1015">Disulfide bond</keyword>
<evidence type="ECO:0000256" key="5">
    <source>
        <dbReference type="ARBA" id="ARBA00023277"/>
    </source>
</evidence>
<evidence type="ECO:0000256" key="1">
    <source>
        <dbReference type="ARBA" id="ARBA00022729"/>
    </source>
</evidence>
<dbReference type="InterPro" id="IPR016288">
    <property type="entry name" value="Beta_cellobiohydrolase"/>
</dbReference>
<organism evidence="12 13">
    <name type="scientific">Microbacterium ureisolvens</name>
    <dbReference type="NCBI Taxonomy" id="2781186"/>
    <lineage>
        <taxon>Bacteria</taxon>
        <taxon>Bacillati</taxon>
        <taxon>Actinomycetota</taxon>
        <taxon>Actinomycetes</taxon>
        <taxon>Micrococcales</taxon>
        <taxon>Microbacteriaceae</taxon>
        <taxon>Microbacterium</taxon>
    </lineage>
</organism>
<dbReference type="EC" id="3.2.1.-" evidence="10"/>
<keyword evidence="11" id="KW-0472">Membrane</keyword>
<dbReference type="PRINTS" id="PR00733">
    <property type="entry name" value="GLHYDRLASE6"/>
</dbReference>
<evidence type="ECO:0000313" key="13">
    <source>
        <dbReference type="Proteomes" id="UP000777440"/>
    </source>
</evidence>
<feature type="active site" description="Proton donor" evidence="9">
    <location>
        <position position="162"/>
    </location>
</feature>